<accession>A0AAV9UHV8</accession>
<evidence type="ECO:0000259" key="17">
    <source>
        <dbReference type="Pfam" id="PF00365"/>
    </source>
</evidence>
<feature type="binding site" description="in other chain" evidence="14">
    <location>
        <position position="922"/>
    </location>
    <ligand>
        <name>beta-D-fructose 2,6-bisphosphate</name>
        <dbReference type="ChEBI" id="CHEBI:58579"/>
        <note>allosteric activator; ligand shared between dimeric partners</note>
    </ligand>
</feature>
<dbReference type="FunFam" id="3.40.50.460:FF:000008">
    <property type="entry name" value="ATP-dependent 6-phosphofructokinase"/>
    <property type="match status" value="1"/>
</dbReference>
<dbReference type="NCBIfam" id="TIGR02478">
    <property type="entry name" value="6PF1K_euk"/>
    <property type="match status" value="1"/>
</dbReference>
<dbReference type="Gene3D" id="3.10.180.10">
    <property type="entry name" value="2,3-Dihydroxybiphenyl 1,2-Dioxygenase, domain 1"/>
    <property type="match status" value="1"/>
</dbReference>
<dbReference type="InterPro" id="IPR009161">
    <property type="entry name" value="6-Pfructokinase_euk"/>
</dbReference>
<evidence type="ECO:0000256" key="6">
    <source>
        <dbReference type="ARBA" id="ARBA00022679"/>
    </source>
</evidence>
<dbReference type="GO" id="GO:0006002">
    <property type="term" value="P:fructose 6-phosphate metabolic process"/>
    <property type="evidence" value="ECO:0007669"/>
    <property type="project" value="InterPro"/>
</dbReference>
<feature type="active site" description="Proton acceptor" evidence="14">
    <location>
        <position position="348"/>
    </location>
</feature>
<evidence type="ECO:0000256" key="1">
    <source>
        <dbReference type="ARBA" id="ARBA00001946"/>
    </source>
</evidence>
<dbReference type="GO" id="GO:0042802">
    <property type="term" value="F:identical protein binding"/>
    <property type="evidence" value="ECO:0007669"/>
    <property type="project" value="TreeGrafter"/>
</dbReference>
<feature type="binding site" evidence="14">
    <location>
        <begin position="270"/>
        <end position="271"/>
    </location>
    <ligand>
        <name>ATP</name>
        <dbReference type="ChEBI" id="CHEBI:30616"/>
    </ligand>
</feature>
<dbReference type="Pfam" id="PF18468">
    <property type="entry name" value="Pfk_N"/>
    <property type="match status" value="1"/>
</dbReference>
<feature type="binding site" description="in other chain" evidence="14">
    <location>
        <position position="446"/>
    </location>
    <ligand>
        <name>substrate</name>
        <note>ligand shared between dimeric partners</note>
    </ligand>
</feature>
<dbReference type="PRINTS" id="PR00476">
    <property type="entry name" value="PHFRCTKINASE"/>
</dbReference>
<evidence type="ECO:0000256" key="12">
    <source>
        <dbReference type="ARBA" id="ARBA00023152"/>
    </source>
</evidence>
<dbReference type="Proteomes" id="UP001375240">
    <property type="component" value="Unassembled WGS sequence"/>
</dbReference>
<evidence type="ECO:0000256" key="4">
    <source>
        <dbReference type="ARBA" id="ARBA00022490"/>
    </source>
</evidence>
<keyword evidence="10 14" id="KW-0067">ATP-binding</keyword>
<dbReference type="PANTHER" id="PTHR13697:SF4">
    <property type="entry name" value="ATP-DEPENDENT 6-PHOSPHOFRUCTOKINASE"/>
    <property type="match status" value="1"/>
</dbReference>
<comment type="pathway">
    <text evidence="3 14 15">Carbohydrate degradation; glycolysis; D-glyceraldehyde 3-phosphate and glycerone phosphate from D-glucose: step 3/4.</text>
</comment>
<dbReference type="GO" id="GO:0005524">
    <property type="term" value="F:ATP binding"/>
    <property type="evidence" value="ECO:0007669"/>
    <property type="project" value="UniProtKB-KW"/>
</dbReference>
<dbReference type="Gene3D" id="3.40.50.460">
    <property type="entry name" value="Phosphofructokinase domain"/>
    <property type="match status" value="2"/>
</dbReference>
<evidence type="ECO:0000256" key="10">
    <source>
        <dbReference type="ARBA" id="ARBA00022840"/>
    </source>
</evidence>
<dbReference type="GO" id="GO:0016208">
    <property type="term" value="F:AMP binding"/>
    <property type="evidence" value="ECO:0007669"/>
    <property type="project" value="TreeGrafter"/>
</dbReference>
<feature type="binding site" description="in other chain" evidence="14">
    <location>
        <position position="819"/>
    </location>
    <ligand>
        <name>beta-D-fructose 2,6-bisphosphate</name>
        <dbReference type="ChEBI" id="CHEBI:58579"/>
        <note>allosteric activator; ligand shared between dimeric partners</note>
    </ligand>
</feature>
<proteinExistence type="inferred from homology"/>
<dbReference type="GO" id="GO:0003872">
    <property type="term" value="F:6-phosphofructokinase activity"/>
    <property type="evidence" value="ECO:0007669"/>
    <property type="project" value="UniProtKB-UniRule"/>
</dbReference>
<dbReference type="SUPFAM" id="SSF53784">
    <property type="entry name" value="Phosphofructokinase"/>
    <property type="match status" value="2"/>
</dbReference>
<dbReference type="GO" id="GO:0030388">
    <property type="term" value="P:fructose 1,6-bisphosphate metabolic process"/>
    <property type="evidence" value="ECO:0007669"/>
    <property type="project" value="TreeGrafter"/>
</dbReference>
<keyword evidence="12 14" id="KW-0324">Glycolysis</keyword>
<evidence type="ECO:0000256" key="11">
    <source>
        <dbReference type="ARBA" id="ARBA00022842"/>
    </source>
</evidence>
<feature type="binding site" description="in other chain" evidence="14">
    <location>
        <begin position="390"/>
        <end position="392"/>
    </location>
    <ligand>
        <name>substrate</name>
        <note>ligand shared between dimeric partners</note>
    </ligand>
</feature>
<dbReference type="FunFam" id="3.40.50.460:FF:000007">
    <property type="entry name" value="ATP-dependent 6-phosphofructokinase"/>
    <property type="match status" value="1"/>
</dbReference>
<name>A0AAV9UHV8_9PEZI</name>
<dbReference type="PANTHER" id="PTHR13697">
    <property type="entry name" value="PHOSPHOFRUCTOKINASE"/>
    <property type="match status" value="1"/>
</dbReference>
<evidence type="ECO:0000313" key="19">
    <source>
        <dbReference type="EMBL" id="KAK6341731.1"/>
    </source>
</evidence>
<keyword evidence="7 14" id="KW-0479">Metal-binding</keyword>
<dbReference type="PIRSF" id="PIRSF000533">
    <property type="entry name" value="ATP_PFK_euk"/>
    <property type="match status" value="1"/>
</dbReference>
<feature type="binding site" description="in other chain" evidence="14">
    <location>
        <begin position="714"/>
        <end position="718"/>
    </location>
    <ligand>
        <name>beta-D-fructose 2,6-bisphosphate</name>
        <dbReference type="ChEBI" id="CHEBI:58579"/>
        <note>allosteric activator; ligand shared between dimeric partners</note>
    </ligand>
</feature>
<feature type="binding site" evidence="14">
    <location>
        <position position="301"/>
    </location>
    <ligand>
        <name>Mg(2+)</name>
        <dbReference type="ChEBI" id="CHEBI:18420"/>
        <note>catalytic</note>
    </ligand>
</feature>
<dbReference type="GO" id="GO:0046872">
    <property type="term" value="F:metal ion binding"/>
    <property type="evidence" value="ECO:0007669"/>
    <property type="project" value="UniProtKB-KW"/>
</dbReference>
<feature type="region of interest" description="C-terminal regulatory PFK domain 2" evidence="14">
    <location>
        <begin position="587"/>
        <end position="978"/>
    </location>
</feature>
<feature type="domain" description="Phosphofructokinase N-terminal" evidence="18">
    <location>
        <begin position="15"/>
        <end position="73"/>
    </location>
</feature>
<comment type="function">
    <text evidence="14">Catalyzes the phosphorylation of D-fructose 6-phosphate to fructose 1,6-bisphosphate by ATP, the first committing step of glycolysis.</text>
</comment>
<organism evidence="19 20">
    <name type="scientific">Orbilia brochopaga</name>
    <dbReference type="NCBI Taxonomy" id="3140254"/>
    <lineage>
        <taxon>Eukaryota</taxon>
        <taxon>Fungi</taxon>
        <taxon>Dikarya</taxon>
        <taxon>Ascomycota</taxon>
        <taxon>Pezizomycotina</taxon>
        <taxon>Orbiliomycetes</taxon>
        <taxon>Orbiliales</taxon>
        <taxon>Orbiliaceae</taxon>
        <taxon>Orbilia</taxon>
    </lineage>
</organism>
<evidence type="ECO:0000256" key="3">
    <source>
        <dbReference type="ARBA" id="ARBA00004679"/>
    </source>
</evidence>
<feature type="binding site" description="in other chain" evidence="14">
    <location>
        <begin position="759"/>
        <end position="761"/>
    </location>
    <ligand>
        <name>beta-D-fructose 2,6-bisphosphate</name>
        <dbReference type="ChEBI" id="CHEBI:58579"/>
        <note>allosteric activator; ligand shared between dimeric partners</note>
    </ligand>
</feature>
<dbReference type="GO" id="GO:0005739">
    <property type="term" value="C:mitochondrion"/>
    <property type="evidence" value="ECO:0007669"/>
    <property type="project" value="TreeGrafter"/>
</dbReference>
<feature type="binding site" description="in other chain" evidence="14">
    <location>
        <begin position="480"/>
        <end position="483"/>
    </location>
    <ligand>
        <name>substrate</name>
        <note>ligand shared between dimeric partners</note>
    </ligand>
</feature>
<keyword evidence="4 14" id="KW-0963">Cytoplasm</keyword>
<reference evidence="19 20" key="1">
    <citation type="submission" date="2019-10" db="EMBL/GenBank/DDBJ databases">
        <authorList>
            <person name="Palmer J.M."/>
        </authorList>
    </citation>
    <scope>NUCLEOTIDE SEQUENCE [LARGE SCALE GENOMIC DNA]</scope>
    <source>
        <strain evidence="19 20">TWF696</strain>
    </source>
</reference>
<dbReference type="InterPro" id="IPR015912">
    <property type="entry name" value="Phosphofructokinase_CS"/>
</dbReference>
<evidence type="ECO:0000313" key="20">
    <source>
        <dbReference type="Proteomes" id="UP001375240"/>
    </source>
</evidence>
<feature type="binding site" evidence="14">
    <location>
        <position position="845"/>
    </location>
    <ligand>
        <name>beta-D-fructose 2,6-bisphosphate</name>
        <dbReference type="ChEBI" id="CHEBI:58579"/>
        <note>allosteric activator; ligand shared between dimeric partners</note>
    </ligand>
</feature>
<evidence type="ECO:0000256" key="7">
    <source>
        <dbReference type="ARBA" id="ARBA00022723"/>
    </source>
</evidence>
<dbReference type="HAMAP" id="MF_03184">
    <property type="entry name" value="Phosphofructokinase_I_E"/>
    <property type="match status" value="1"/>
</dbReference>
<dbReference type="InterPro" id="IPR029068">
    <property type="entry name" value="Glyas_Bleomycin-R_OHBP_Dase"/>
</dbReference>
<dbReference type="EMBL" id="JAVHNQ010000007">
    <property type="protein sequence ID" value="KAK6341731.1"/>
    <property type="molecule type" value="Genomic_DNA"/>
</dbReference>
<evidence type="ECO:0000256" key="9">
    <source>
        <dbReference type="ARBA" id="ARBA00022777"/>
    </source>
</evidence>
<dbReference type="AlphaFoldDB" id="A0AAV9UHV8"/>
<evidence type="ECO:0000256" key="16">
    <source>
        <dbReference type="SAM" id="MobiDB-lite"/>
    </source>
</evidence>
<feature type="binding site" evidence="14">
    <location>
        <begin position="300"/>
        <end position="303"/>
    </location>
    <ligand>
        <name>ATP</name>
        <dbReference type="ChEBI" id="CHEBI:30616"/>
    </ligand>
</feature>
<comment type="subcellular location">
    <subcellularLocation>
        <location evidence="2 14">Cytoplasm</location>
    </subcellularLocation>
</comment>
<feature type="binding site" description="in other chain" evidence="14">
    <location>
        <begin position="851"/>
        <end position="854"/>
    </location>
    <ligand>
        <name>beta-D-fructose 2,6-bisphosphate</name>
        <dbReference type="ChEBI" id="CHEBI:58579"/>
        <note>allosteric activator; ligand shared between dimeric partners</note>
    </ligand>
</feature>
<evidence type="ECO:0000256" key="8">
    <source>
        <dbReference type="ARBA" id="ARBA00022741"/>
    </source>
</evidence>
<feature type="binding site" description="in other chain" evidence="14">
    <location>
        <begin position="346"/>
        <end position="348"/>
    </location>
    <ligand>
        <name>substrate</name>
        <note>ligand shared between dimeric partners</note>
    </ligand>
</feature>
<evidence type="ECO:0000259" key="18">
    <source>
        <dbReference type="Pfam" id="PF18468"/>
    </source>
</evidence>
<dbReference type="InterPro" id="IPR035966">
    <property type="entry name" value="PKF_sf"/>
</dbReference>
<evidence type="ECO:0000256" key="14">
    <source>
        <dbReference type="HAMAP-Rule" id="MF_03184"/>
    </source>
</evidence>
<keyword evidence="6 14" id="KW-0808">Transferase</keyword>
<dbReference type="GO" id="GO:0048029">
    <property type="term" value="F:monosaccharide binding"/>
    <property type="evidence" value="ECO:0007669"/>
    <property type="project" value="TreeGrafter"/>
</dbReference>
<dbReference type="InterPro" id="IPR000023">
    <property type="entry name" value="Phosphofructokinase_dom"/>
</dbReference>
<comment type="similarity">
    <text evidence="15">Belongs to the phosphofructokinase type A (PFKA) family. ATP-dependent PFK group I subfamily. Eukaryotic two domain clade "E" sub-subfamily.</text>
</comment>
<evidence type="ECO:0000256" key="5">
    <source>
        <dbReference type="ARBA" id="ARBA00022533"/>
    </source>
</evidence>
<feature type="domain" description="Phosphofructokinase" evidence="17">
    <location>
        <begin position="199"/>
        <end position="506"/>
    </location>
</feature>
<keyword evidence="9 14" id="KW-0418">Kinase</keyword>
<comment type="similarity">
    <text evidence="14">Belongs to the phosphofructokinase type A (PFKA) family. ATP-dependent PFK group I subfamily. Eukaryotic two domain clade 'E' sub-subfamily.</text>
</comment>
<comment type="caution">
    <text evidence="19">The sequence shown here is derived from an EMBL/GenBank/DDBJ whole genome shotgun (WGS) entry which is preliminary data.</text>
</comment>
<comment type="catalytic activity">
    <reaction evidence="13 14 15">
        <text>beta-D-fructose 6-phosphate + ATP = beta-D-fructose 1,6-bisphosphate + ADP + H(+)</text>
        <dbReference type="Rhea" id="RHEA:16109"/>
        <dbReference type="ChEBI" id="CHEBI:15378"/>
        <dbReference type="ChEBI" id="CHEBI:30616"/>
        <dbReference type="ChEBI" id="CHEBI:32966"/>
        <dbReference type="ChEBI" id="CHEBI:57634"/>
        <dbReference type="ChEBI" id="CHEBI:456216"/>
        <dbReference type="EC" id="2.7.1.11"/>
    </reaction>
</comment>
<dbReference type="GO" id="GO:0061621">
    <property type="term" value="P:canonical glycolysis"/>
    <property type="evidence" value="ECO:0007669"/>
    <property type="project" value="TreeGrafter"/>
</dbReference>
<feature type="region of interest" description="Disordered" evidence="16">
    <location>
        <begin position="945"/>
        <end position="978"/>
    </location>
</feature>
<feature type="binding site" evidence="14">
    <location>
        <position position="474"/>
    </location>
    <ligand>
        <name>substrate</name>
        <note>ligand shared between dimeric partners</note>
    </ligand>
</feature>
<sequence>MATPDAQNMHNYLAGVSFISLVAPNEDLFYETITYYTDLGFVETLVYDRSNQALSGQHDLCFLSDKETWLHSDSEYEGQGTAITIKVRLVTSSKAQEHDPDHKVLQDWRGAKQALVLFSPNLGDIIALLKEKNYAYQMQPNENAPCEVYTYDPLSTLVGFTSKANPFTTVAAPLPAAAVEKKKARKVDPAPDSGKPKRKIAVMTSGGDSPGMNGAVRAVVRSTIALGHEAYCIYEGYEGLVKGGDLIKRMAWEDVRGWLSEGGTLIGTARCAEFRERPGRLAAAKNLVLNGIDGLIVCGGDGSLTGADLFRQEWTGLLEELVETEELTPDQVAPFKTLNIAGLVGSIDNDMSSTDATIGAYSSLARICQAVDYIDMTAASHQRAFVIEVMGRHCGWLAVMSGVSTGADYIFIPEKPPPEGWETQMCDTISRHRKLGKRKTIVIVAEGAIDRNLNAITSNYVMEVLVKRLKLDTRVTCLGHVQRGGTAVAYDRMLSTLQGVEAVKAIVKAKPEDPSPMIAITENKITRKPLVEAVEMTKGVARAIKSKDFAQAMHLRDAEFDEYYRAFIATTVTGKETDKLPESERKRYAIIHIGAPAGGMNAATRAAALYCISRGHRAFAIHNGFTGLVRHNSVRELTWLGVEGWAIRGGSEIGTNRTEPNVDMGMVAWYFQKYQFDGLLIIGGFEAFKSLSELRKARAAYPAFRIPMVCLPATISNNVPGTEYSIGSDTCLNALIDYCDAIKQSASASRRRVFVVECQGGRSGYVATMAGLSTGALAVYTPEEGIKLEVLMNDINKLRDSFASDQGMNRAGKLILRNERASATYTTEIIGNMIREEAQGRFESRTSIPGHVQQGGTPSPMDRVRAVRLATRCIHFLEEHGGSKDEVHSNKLSAAVIGIKGAAVVFSPMETLESTDTDWQNRRPLAGYWRNLRGIVDVLSGRKDSFSDADMSDEVEEKATAKVAGKEPLPATTAATTS</sequence>
<feature type="domain" description="Phosphofructokinase" evidence="17">
    <location>
        <begin position="588"/>
        <end position="877"/>
    </location>
</feature>
<dbReference type="PROSITE" id="PS00433">
    <property type="entry name" value="PHOSPHOFRUCTOKINASE"/>
    <property type="match status" value="2"/>
</dbReference>
<comment type="subunit">
    <text evidence="14">Homotetramer.</text>
</comment>
<evidence type="ECO:0000256" key="15">
    <source>
        <dbReference type="PIRNR" id="PIRNR000533"/>
    </source>
</evidence>
<evidence type="ECO:0000256" key="2">
    <source>
        <dbReference type="ARBA" id="ARBA00004496"/>
    </source>
</evidence>
<keyword evidence="20" id="KW-1185">Reference proteome</keyword>
<feature type="binding site" evidence="14">
    <location>
        <position position="207"/>
    </location>
    <ligand>
        <name>ATP</name>
        <dbReference type="ChEBI" id="CHEBI:30616"/>
    </ligand>
</feature>
<feature type="region of interest" description="Interdomain linker" evidence="14">
    <location>
        <begin position="573"/>
        <end position="586"/>
    </location>
</feature>
<dbReference type="InterPro" id="IPR022953">
    <property type="entry name" value="ATP_PFK"/>
</dbReference>
<keyword evidence="11 14" id="KW-0460">Magnesium</keyword>
<dbReference type="GO" id="GO:0005945">
    <property type="term" value="C:6-phosphofructokinase complex"/>
    <property type="evidence" value="ECO:0007669"/>
    <property type="project" value="TreeGrafter"/>
</dbReference>
<feature type="binding site" evidence="14">
    <location>
        <position position="383"/>
    </location>
    <ligand>
        <name>substrate</name>
        <note>ligand shared between dimeric partners</note>
    </ligand>
</feature>
<evidence type="ECO:0000256" key="13">
    <source>
        <dbReference type="ARBA" id="ARBA00048070"/>
    </source>
</evidence>
<feature type="region of interest" description="N-terminal catalytic PFK domain 1" evidence="14">
    <location>
        <begin position="1"/>
        <end position="572"/>
    </location>
</feature>
<dbReference type="GO" id="GO:0070095">
    <property type="term" value="F:fructose-6-phosphate binding"/>
    <property type="evidence" value="ECO:0007669"/>
    <property type="project" value="TreeGrafter"/>
</dbReference>
<comment type="activity regulation">
    <text evidence="14">Allosterically activated by ADP, AMP, or fructose 2,6-bisphosphate, and allosterically inhibited by ATP or citrate.</text>
</comment>
<protein>
    <recommendedName>
        <fullName evidence="14">ATP-dependent 6-phosphofructokinase</fullName>
        <shortName evidence="14">ATP-PFK</shortName>
        <shortName evidence="14">Phosphofructokinase</shortName>
        <ecNumber evidence="14">2.7.1.11</ecNumber>
    </recommendedName>
    <alternativeName>
        <fullName evidence="14">Phosphohexokinase</fullName>
    </alternativeName>
</protein>
<comment type="cofactor">
    <cofactor evidence="1 14">
        <name>Mg(2+)</name>
        <dbReference type="ChEBI" id="CHEBI:18420"/>
    </cofactor>
</comment>
<dbReference type="EC" id="2.7.1.11" evidence="14"/>
<dbReference type="Gene3D" id="3.40.50.450">
    <property type="match status" value="2"/>
</dbReference>
<feature type="binding site" description="in other chain" evidence="14">
    <location>
        <position position="657"/>
    </location>
    <ligand>
        <name>beta-D-fructose 2,6-bisphosphate</name>
        <dbReference type="ChEBI" id="CHEBI:58579"/>
        <note>allosteric activator; ligand shared between dimeric partners</note>
    </ligand>
</feature>
<feature type="binding site" evidence="14">
    <location>
        <position position="752"/>
    </location>
    <ligand>
        <name>beta-D-fructose 2,6-bisphosphate</name>
        <dbReference type="ChEBI" id="CHEBI:58579"/>
        <note>allosteric activator; ligand shared between dimeric partners</note>
    </ligand>
</feature>
<dbReference type="Pfam" id="PF00365">
    <property type="entry name" value="PFK"/>
    <property type="match status" value="2"/>
</dbReference>
<keyword evidence="5 14" id="KW-0021">Allosteric enzyme</keyword>
<dbReference type="InterPro" id="IPR040712">
    <property type="entry name" value="Pfk_N"/>
</dbReference>
<gene>
    <name evidence="19" type="primary">PFK1</name>
    <name evidence="19" type="ORF">TWF696_008796</name>
</gene>
<keyword evidence="8 14" id="KW-0547">Nucleotide-binding</keyword>